<comment type="caution">
    <text evidence="4">The sequence shown here is derived from an EMBL/GenBank/DDBJ whole genome shotgun (WGS) entry which is preliminary data.</text>
</comment>
<evidence type="ECO:0008006" key="6">
    <source>
        <dbReference type="Google" id="ProtNLM"/>
    </source>
</evidence>
<evidence type="ECO:0000259" key="3">
    <source>
        <dbReference type="Pfam" id="PF16344"/>
    </source>
</evidence>
<keyword evidence="1" id="KW-0472">Membrane</keyword>
<dbReference type="Proteomes" id="UP000092651">
    <property type="component" value="Unassembled WGS sequence"/>
</dbReference>
<feature type="domain" description="FecR protein" evidence="2">
    <location>
        <begin position="84"/>
        <end position="173"/>
    </location>
</feature>
<protein>
    <recommendedName>
        <fullName evidence="6">FecR protein domain-containing protein</fullName>
    </recommendedName>
</protein>
<evidence type="ECO:0000313" key="4">
    <source>
        <dbReference type="EMBL" id="OCA72536.1"/>
    </source>
</evidence>
<name>A0A1B8ZLR0_9FLAO</name>
<dbReference type="PIRSF" id="PIRSF018266">
    <property type="entry name" value="FecR"/>
    <property type="match status" value="1"/>
</dbReference>
<dbReference type="Gene3D" id="3.55.50.30">
    <property type="match status" value="1"/>
</dbReference>
<feature type="domain" description="Protein FecR C-terminal" evidence="3">
    <location>
        <begin position="208"/>
        <end position="271"/>
    </location>
</feature>
<sequence>MNTMEDEDFKKNWEETFKENQQIDSLTDTRIKAGIQSRIKTGRTLRRVYWAASVAAVIGIGVFLYNPSASSSVVEQAKIQSYTSADFTESIDLPDGSRIVLEPHSTLVLSSDFGKADRKITFTGKATFDIAKDKSRPFRINAKDFTVQVLGTKFFLDQTSGKEKVELFEGKVKVDHKGKITYLLPNQSWSKNVEKPAQFYYAADARRDFSFEDETLKNIVSELEQVYNIKIEYPKEYGEKRIKGTFSGNLNEVLTAICYPFNLKTEKKSEKEIQLK</sequence>
<dbReference type="EMBL" id="MAYH01000023">
    <property type="protein sequence ID" value="OCA72536.1"/>
    <property type="molecule type" value="Genomic_DNA"/>
</dbReference>
<gene>
    <name evidence="4" type="ORF">BBI01_10495</name>
</gene>
<dbReference type="InterPro" id="IPR032508">
    <property type="entry name" value="FecR_C"/>
</dbReference>
<keyword evidence="5" id="KW-1185">Reference proteome</keyword>
<dbReference type="Pfam" id="PF16344">
    <property type="entry name" value="FecR_C"/>
    <property type="match status" value="1"/>
</dbReference>
<dbReference type="GO" id="GO:0016989">
    <property type="term" value="F:sigma factor antagonist activity"/>
    <property type="evidence" value="ECO:0007669"/>
    <property type="project" value="TreeGrafter"/>
</dbReference>
<dbReference type="PANTHER" id="PTHR30273:SF2">
    <property type="entry name" value="PROTEIN FECR"/>
    <property type="match status" value="1"/>
</dbReference>
<proteinExistence type="predicted"/>
<dbReference type="InterPro" id="IPR012373">
    <property type="entry name" value="Ferrdict_sens_TM"/>
</dbReference>
<feature type="transmembrane region" description="Helical" evidence="1">
    <location>
        <begin position="48"/>
        <end position="65"/>
    </location>
</feature>
<dbReference type="OrthoDB" id="1097132at2"/>
<keyword evidence="1" id="KW-0812">Transmembrane</keyword>
<organism evidence="4 5">
    <name type="scientific">Chryseobacterium artocarpi</name>
    <dbReference type="NCBI Taxonomy" id="1414727"/>
    <lineage>
        <taxon>Bacteria</taxon>
        <taxon>Pseudomonadati</taxon>
        <taxon>Bacteroidota</taxon>
        <taxon>Flavobacteriia</taxon>
        <taxon>Flavobacteriales</taxon>
        <taxon>Weeksellaceae</taxon>
        <taxon>Chryseobacterium group</taxon>
        <taxon>Chryseobacterium</taxon>
    </lineage>
</organism>
<dbReference type="AlphaFoldDB" id="A0A1B8ZLR0"/>
<dbReference type="PANTHER" id="PTHR30273">
    <property type="entry name" value="PERIPLASMIC SIGNAL SENSOR AND SIGMA FACTOR ACTIVATOR FECR-RELATED"/>
    <property type="match status" value="1"/>
</dbReference>
<keyword evidence="1" id="KW-1133">Transmembrane helix</keyword>
<evidence type="ECO:0000256" key="1">
    <source>
        <dbReference type="SAM" id="Phobius"/>
    </source>
</evidence>
<dbReference type="Gene3D" id="2.60.120.1440">
    <property type="match status" value="1"/>
</dbReference>
<evidence type="ECO:0000313" key="5">
    <source>
        <dbReference type="Proteomes" id="UP000092651"/>
    </source>
</evidence>
<reference evidence="4 5" key="1">
    <citation type="submission" date="2016-07" db="EMBL/GenBank/DDBJ databases">
        <authorList>
            <person name="Jeong J.-J."/>
            <person name="Kim D.W."/>
            <person name="Sang M.K."/>
            <person name="Choi I.-G."/>
            <person name="Kim K.D."/>
        </authorList>
    </citation>
    <scope>NUCLEOTIDE SEQUENCE [LARGE SCALE GENOMIC DNA]</scope>
    <source>
        <strain evidence="4 5">UTM-3</strain>
    </source>
</reference>
<accession>A0A1B8ZLR0</accession>
<dbReference type="Pfam" id="PF04773">
    <property type="entry name" value="FecR"/>
    <property type="match status" value="1"/>
</dbReference>
<dbReference type="InterPro" id="IPR006860">
    <property type="entry name" value="FecR"/>
</dbReference>
<evidence type="ECO:0000259" key="2">
    <source>
        <dbReference type="Pfam" id="PF04773"/>
    </source>
</evidence>